<evidence type="ECO:0000313" key="6">
    <source>
        <dbReference type="EMBL" id="SOD68945.1"/>
    </source>
</evidence>
<evidence type="ECO:0000256" key="2">
    <source>
        <dbReference type="ARBA" id="ARBA00023015"/>
    </source>
</evidence>
<keyword evidence="2" id="KW-0805">Transcription regulation</keyword>
<dbReference type="SUPFAM" id="SSF46785">
    <property type="entry name" value="Winged helix' DNA-binding domain"/>
    <property type="match status" value="1"/>
</dbReference>
<dbReference type="PROSITE" id="PS50931">
    <property type="entry name" value="HTH_LYSR"/>
    <property type="match status" value="1"/>
</dbReference>
<sequence>MKLQQLRYAVETHRRNLNVSEAAEALFTSQPGVSKQIRLLEEELGVQIFIRSGKRMVAVTPAGRAVLEIAEQILQNVQKIKAVGSEFANQDSGSLNIATTPTIARYVLPNVLRQFMQRHPSVKLNLRQAHTEQLNEMVLHGEVDFALGNQSGGNANEVRRLLGKPWACALVLPPDNPLAQQNHIAWEHIISQPILTYDDALLPQSALHKALNKAGQNDAHIAFASNDHETLFDYIRLGLGVGIVDKIACQHLHDLAVRDISHLFEPMHLQILLRQNNLLRTLAYDFIELLQPEWQRSAIQNLLYAPAVQDFSI</sequence>
<accession>A0A286EDG3</accession>
<keyword evidence="3" id="KW-0238">DNA-binding</keyword>
<dbReference type="GO" id="GO:0003700">
    <property type="term" value="F:DNA-binding transcription factor activity"/>
    <property type="evidence" value="ECO:0007669"/>
    <property type="project" value="InterPro"/>
</dbReference>
<protein>
    <submittedName>
        <fullName evidence="6">LysR family transcriptional regulator, cys regulon transcriptional activator</fullName>
    </submittedName>
</protein>
<dbReference type="Proteomes" id="UP000219669">
    <property type="component" value="Unassembled WGS sequence"/>
</dbReference>
<dbReference type="OrthoDB" id="5297026at2"/>
<dbReference type="EMBL" id="OCNF01000011">
    <property type="protein sequence ID" value="SOD68945.1"/>
    <property type="molecule type" value="Genomic_DNA"/>
</dbReference>
<keyword evidence="7" id="KW-1185">Reference proteome</keyword>
<evidence type="ECO:0000313" key="7">
    <source>
        <dbReference type="Proteomes" id="UP000219669"/>
    </source>
</evidence>
<comment type="similarity">
    <text evidence="1">Belongs to the LysR transcriptional regulatory family.</text>
</comment>
<dbReference type="InterPro" id="IPR036390">
    <property type="entry name" value="WH_DNA-bd_sf"/>
</dbReference>
<evidence type="ECO:0000256" key="3">
    <source>
        <dbReference type="ARBA" id="ARBA00023125"/>
    </source>
</evidence>
<dbReference type="PRINTS" id="PR00039">
    <property type="entry name" value="HTHLYSR"/>
</dbReference>
<keyword evidence="4" id="KW-0804">Transcription</keyword>
<name>A0A286EDG3_9NEIS</name>
<dbReference type="Gene3D" id="1.10.10.10">
    <property type="entry name" value="Winged helix-like DNA-binding domain superfamily/Winged helix DNA-binding domain"/>
    <property type="match status" value="1"/>
</dbReference>
<dbReference type="Gene3D" id="3.40.190.10">
    <property type="entry name" value="Periplasmic binding protein-like II"/>
    <property type="match status" value="2"/>
</dbReference>
<reference evidence="6 7" key="1">
    <citation type="submission" date="2017-09" db="EMBL/GenBank/DDBJ databases">
        <authorList>
            <person name="Ehlers B."/>
            <person name="Leendertz F.H."/>
        </authorList>
    </citation>
    <scope>NUCLEOTIDE SEQUENCE [LARGE SCALE GENOMIC DNA]</scope>
    <source>
        <strain evidence="6 7">DSM 16848</strain>
    </source>
</reference>
<feature type="domain" description="HTH lysR-type" evidence="5">
    <location>
        <begin position="1"/>
        <end position="59"/>
    </location>
</feature>
<dbReference type="AlphaFoldDB" id="A0A286EDG3"/>
<dbReference type="GO" id="GO:0019344">
    <property type="term" value="P:cysteine biosynthetic process"/>
    <property type="evidence" value="ECO:0007669"/>
    <property type="project" value="TreeGrafter"/>
</dbReference>
<evidence type="ECO:0000256" key="1">
    <source>
        <dbReference type="ARBA" id="ARBA00009437"/>
    </source>
</evidence>
<dbReference type="RefSeq" id="WP_097114492.1">
    <property type="nucleotide sequence ID" value="NZ_CP083931.1"/>
</dbReference>
<dbReference type="Pfam" id="PF03466">
    <property type="entry name" value="LysR_substrate"/>
    <property type="match status" value="1"/>
</dbReference>
<evidence type="ECO:0000256" key="4">
    <source>
        <dbReference type="ARBA" id="ARBA00023163"/>
    </source>
</evidence>
<dbReference type="InterPro" id="IPR036388">
    <property type="entry name" value="WH-like_DNA-bd_sf"/>
</dbReference>
<evidence type="ECO:0000259" key="5">
    <source>
        <dbReference type="PROSITE" id="PS50931"/>
    </source>
</evidence>
<proteinExistence type="inferred from homology"/>
<dbReference type="SUPFAM" id="SSF53850">
    <property type="entry name" value="Periplasmic binding protein-like II"/>
    <property type="match status" value="1"/>
</dbReference>
<gene>
    <name evidence="6" type="ORF">SAMN02746062_01465</name>
</gene>
<dbReference type="GO" id="GO:0000976">
    <property type="term" value="F:transcription cis-regulatory region binding"/>
    <property type="evidence" value="ECO:0007669"/>
    <property type="project" value="TreeGrafter"/>
</dbReference>
<dbReference type="PANTHER" id="PTHR30126:SF6">
    <property type="entry name" value="HTH-TYPE TRANSCRIPTIONAL REGULATOR CYSB-RELATED"/>
    <property type="match status" value="1"/>
</dbReference>
<dbReference type="FunFam" id="1.10.10.10:FF:000001">
    <property type="entry name" value="LysR family transcriptional regulator"/>
    <property type="match status" value="1"/>
</dbReference>
<dbReference type="InterPro" id="IPR000847">
    <property type="entry name" value="LysR_HTH_N"/>
</dbReference>
<organism evidence="6 7">
    <name type="scientific">Alysiella filiformis DSM 16848</name>
    <dbReference type="NCBI Taxonomy" id="1120981"/>
    <lineage>
        <taxon>Bacteria</taxon>
        <taxon>Pseudomonadati</taxon>
        <taxon>Pseudomonadota</taxon>
        <taxon>Betaproteobacteria</taxon>
        <taxon>Neisseriales</taxon>
        <taxon>Neisseriaceae</taxon>
        <taxon>Alysiella</taxon>
    </lineage>
</organism>
<dbReference type="InterPro" id="IPR005119">
    <property type="entry name" value="LysR_subst-bd"/>
</dbReference>
<dbReference type="PANTHER" id="PTHR30126">
    <property type="entry name" value="HTH-TYPE TRANSCRIPTIONAL REGULATOR"/>
    <property type="match status" value="1"/>
</dbReference>
<dbReference type="Pfam" id="PF00126">
    <property type="entry name" value="HTH_1"/>
    <property type="match status" value="1"/>
</dbReference>